<feature type="region of interest" description="Disordered" evidence="1">
    <location>
        <begin position="1"/>
        <end position="43"/>
    </location>
</feature>
<keyword evidence="3" id="KW-1185">Reference proteome</keyword>
<gene>
    <name evidence="2" type="primary">AVEN_136935_1</name>
    <name evidence="2" type="ORF">CEXT_780641</name>
</gene>
<accession>A0AAV4XDX6</accession>
<comment type="caution">
    <text evidence="2">The sequence shown here is derived from an EMBL/GenBank/DDBJ whole genome shotgun (WGS) entry which is preliminary data.</text>
</comment>
<organism evidence="2 3">
    <name type="scientific">Caerostris extrusa</name>
    <name type="common">Bark spider</name>
    <name type="synonym">Caerostris bankana</name>
    <dbReference type="NCBI Taxonomy" id="172846"/>
    <lineage>
        <taxon>Eukaryota</taxon>
        <taxon>Metazoa</taxon>
        <taxon>Ecdysozoa</taxon>
        <taxon>Arthropoda</taxon>
        <taxon>Chelicerata</taxon>
        <taxon>Arachnida</taxon>
        <taxon>Araneae</taxon>
        <taxon>Araneomorphae</taxon>
        <taxon>Entelegynae</taxon>
        <taxon>Araneoidea</taxon>
        <taxon>Araneidae</taxon>
        <taxon>Caerostris</taxon>
    </lineage>
</organism>
<protein>
    <submittedName>
        <fullName evidence="2">Uncharacterized protein</fullName>
    </submittedName>
</protein>
<sequence>MKEEAASDVNDAPQMALASPSNETEEACSPYASQSPDLSQSTSISREGVVNDGFVNDTEREIFVDTCFVDGRSQSRIHSGYPKVDSARDLSSSELCIVRQQHSGIAALRPRRLWFERRHWGSILPREAQDHSGVQFQEVGQAHLGGGRVSCATSPSKVVYSIGVFYSDTDLCGKSSDETETGDHASGDPTDKQIVVCSSDMTSNQQGIVGEGGMNPSPHDQQQHPRRSSSNSCRSTRRLTTHTQLTPDTFSPPPPDSPTPDNNALPDILNSHMPPPYSTLPPTSGGRRLPPPSHLSPRLLPLHRVSAPDQQTTAGRPGVGRVGAEPSAVSFEGDRARRGGGPRIHDQPPGRVRIGRTETLLWCDGHSDRQYQVVHSNDCLCWIVLCHCGYCAGCTQSHWKRTPYSFASHDW</sequence>
<dbReference type="AlphaFoldDB" id="A0AAV4XDX6"/>
<dbReference type="EMBL" id="BPLR01000266">
    <property type="protein sequence ID" value="GIY93441.1"/>
    <property type="molecule type" value="Genomic_DNA"/>
</dbReference>
<name>A0AAV4XDX6_CAEEX</name>
<proteinExistence type="predicted"/>
<evidence type="ECO:0000313" key="2">
    <source>
        <dbReference type="EMBL" id="GIY93441.1"/>
    </source>
</evidence>
<dbReference type="Proteomes" id="UP001054945">
    <property type="component" value="Unassembled WGS sequence"/>
</dbReference>
<evidence type="ECO:0000256" key="1">
    <source>
        <dbReference type="SAM" id="MobiDB-lite"/>
    </source>
</evidence>
<feature type="compositionally biased region" description="Polar residues" evidence="1">
    <location>
        <begin position="31"/>
        <end position="43"/>
    </location>
</feature>
<evidence type="ECO:0000313" key="3">
    <source>
        <dbReference type="Proteomes" id="UP001054945"/>
    </source>
</evidence>
<reference evidence="2 3" key="1">
    <citation type="submission" date="2021-06" db="EMBL/GenBank/DDBJ databases">
        <title>Caerostris extrusa draft genome.</title>
        <authorList>
            <person name="Kono N."/>
            <person name="Arakawa K."/>
        </authorList>
    </citation>
    <scope>NUCLEOTIDE SEQUENCE [LARGE SCALE GENOMIC DNA]</scope>
</reference>
<feature type="region of interest" description="Disordered" evidence="1">
    <location>
        <begin position="204"/>
        <end position="299"/>
    </location>
</feature>